<feature type="signal peptide" evidence="2">
    <location>
        <begin position="1"/>
        <end position="17"/>
    </location>
</feature>
<keyword evidence="1" id="KW-0472">Membrane</keyword>
<evidence type="ECO:0000256" key="2">
    <source>
        <dbReference type="SAM" id="SignalP"/>
    </source>
</evidence>
<dbReference type="AlphaFoldDB" id="A0A8D8IU63"/>
<organism evidence="3">
    <name type="scientific">Culex pipiens</name>
    <name type="common">House mosquito</name>
    <dbReference type="NCBI Taxonomy" id="7175"/>
    <lineage>
        <taxon>Eukaryota</taxon>
        <taxon>Metazoa</taxon>
        <taxon>Ecdysozoa</taxon>
        <taxon>Arthropoda</taxon>
        <taxon>Hexapoda</taxon>
        <taxon>Insecta</taxon>
        <taxon>Pterygota</taxon>
        <taxon>Neoptera</taxon>
        <taxon>Endopterygota</taxon>
        <taxon>Diptera</taxon>
        <taxon>Nematocera</taxon>
        <taxon>Culicoidea</taxon>
        <taxon>Culicidae</taxon>
        <taxon>Culicinae</taxon>
        <taxon>Culicini</taxon>
        <taxon>Culex</taxon>
        <taxon>Culex</taxon>
    </lineage>
</organism>
<name>A0A8D8IU63_CULPI</name>
<reference evidence="3" key="1">
    <citation type="submission" date="2021-05" db="EMBL/GenBank/DDBJ databases">
        <authorList>
            <person name="Alioto T."/>
            <person name="Alioto T."/>
            <person name="Gomez Garrido J."/>
        </authorList>
    </citation>
    <scope>NUCLEOTIDE SEQUENCE</scope>
</reference>
<keyword evidence="1" id="KW-1133">Transmembrane helix</keyword>
<evidence type="ECO:0000256" key="1">
    <source>
        <dbReference type="SAM" id="Phobius"/>
    </source>
</evidence>
<keyword evidence="1" id="KW-0812">Transmembrane</keyword>
<evidence type="ECO:0000313" key="3">
    <source>
        <dbReference type="EMBL" id="CAG6558407.1"/>
    </source>
</evidence>
<sequence length="133" mass="15011">MHLTIKTLVLILDNLTTLHLKWLTKFEDRCTRDRASIETVIDTTTIDRVKIIINSAHKTHKIHITHNVQSDFKVITVITIKETQTQTTTTITDSIIALRGLSLIILRLFAIIVGNWGTLKRGASPGRICVVML</sequence>
<accession>A0A8D8IU63</accession>
<feature type="chain" id="PRO_5036428218" evidence="2">
    <location>
        <begin position="18"/>
        <end position="133"/>
    </location>
</feature>
<dbReference type="EMBL" id="HBUE01259604">
    <property type="protein sequence ID" value="CAG6558407.1"/>
    <property type="molecule type" value="Transcribed_RNA"/>
</dbReference>
<keyword evidence="2" id="KW-0732">Signal</keyword>
<protein>
    <submittedName>
        <fullName evidence="3">(northern house mosquito) hypothetical protein</fullName>
    </submittedName>
</protein>
<feature type="transmembrane region" description="Helical" evidence="1">
    <location>
        <begin position="96"/>
        <end position="117"/>
    </location>
</feature>
<proteinExistence type="predicted"/>
<dbReference type="EMBL" id="HBUE01154556">
    <property type="protein sequence ID" value="CAG6507078.1"/>
    <property type="molecule type" value="Transcribed_RNA"/>
</dbReference>